<keyword evidence="2" id="KW-0067">ATP-binding</keyword>
<evidence type="ECO:0000256" key="4">
    <source>
        <dbReference type="SAM" id="Phobius"/>
    </source>
</evidence>
<dbReference type="AlphaFoldDB" id="A0A5B9G0G5"/>
<feature type="transmembrane region" description="Helical" evidence="4">
    <location>
        <begin position="27"/>
        <end position="44"/>
    </location>
</feature>
<dbReference type="InterPro" id="IPR027417">
    <property type="entry name" value="P-loop_NTPase"/>
</dbReference>
<evidence type="ECO:0000313" key="7">
    <source>
        <dbReference type="Proteomes" id="UP000321222"/>
    </source>
</evidence>
<organism evidence="6 7">
    <name type="scientific">Flavobacterium alkalisoli</name>
    <dbReference type="NCBI Taxonomy" id="2602769"/>
    <lineage>
        <taxon>Bacteria</taxon>
        <taxon>Pseudomonadati</taxon>
        <taxon>Bacteroidota</taxon>
        <taxon>Flavobacteriia</taxon>
        <taxon>Flavobacteriales</taxon>
        <taxon>Flavobacteriaceae</taxon>
        <taxon>Flavobacterium</taxon>
    </lineage>
</organism>
<keyword evidence="7" id="KW-1185">Reference proteome</keyword>
<name>A0A5B9G0G5_9FLAO</name>
<dbReference type="Gene3D" id="3.40.50.300">
    <property type="entry name" value="P-loop containing nucleotide triphosphate hydrolases"/>
    <property type="match status" value="1"/>
</dbReference>
<keyword evidence="3" id="KW-0238">DNA-binding</keyword>
<reference evidence="6 7" key="1">
    <citation type="submission" date="2019-08" db="EMBL/GenBank/DDBJ databases">
        <title>Flavobacterium alkalisoli sp. nov., isolated from rhizosphere soil of Suaeda salsa.</title>
        <authorList>
            <person name="Sun J.-Q."/>
            <person name="Xu L."/>
        </authorList>
    </citation>
    <scope>NUCLEOTIDE SEQUENCE [LARGE SCALE GENOMIC DNA]</scope>
    <source>
        <strain evidence="6 7">XS-5</strain>
    </source>
</reference>
<gene>
    <name evidence="6" type="ORF">FUA48_14760</name>
</gene>
<dbReference type="GO" id="GO:0005829">
    <property type="term" value="C:cytosol"/>
    <property type="evidence" value="ECO:0007669"/>
    <property type="project" value="TreeGrafter"/>
</dbReference>
<feature type="transmembrane region" description="Helical" evidence="4">
    <location>
        <begin position="50"/>
        <end position="68"/>
    </location>
</feature>
<feature type="transmembrane region" description="Helical" evidence="4">
    <location>
        <begin position="321"/>
        <end position="339"/>
    </location>
</feature>
<dbReference type="OrthoDB" id="9802448at2"/>
<proteinExistence type="predicted"/>
<dbReference type="Pfam" id="PF00488">
    <property type="entry name" value="MutS_V"/>
    <property type="match status" value="1"/>
</dbReference>
<evidence type="ECO:0000256" key="3">
    <source>
        <dbReference type="ARBA" id="ARBA00023125"/>
    </source>
</evidence>
<sequence>MDFYTSRLSQFTQELELLKKRYNTISLLRLIAAVCFLFFGWQAIKNSWDMLFNLTSMFICAIAFIVLMKKHSQVAKAKTRAIALVEINKNEIAYLKREAIPFPDGGEFVDFHHTYSYDLDMFGNKSLFHNINRTETYRGKVKLASMLLKVLPQQEILQNQEAIKELADKAEWRQEIRALGKVNKDSNILYKKLTDWSKKGLYEIPKWTMVLAYVLPILLAACLLGYIFVREEKLLTYAGYLFIFNLGFVSSRFKLIKAEIADTTELHEIIYNYSLIIEQIENETFKSEKLQQLQKKLLLNNHKAGEQIKVLSELFSRMDTVNNLFVMIAFNGGFLFHLHTLNSLLKWKKQHAEAVSEWLEVIAEAEALSSIANLYYNNPDFVFPQLNNEYKISFTNVAHPLLNAQTRVGNDVDFNPKFMILTGSNMSGKSTFLRSLGVNMVLAGIGAPVCATQANIHPMPVLVSMRLSDSLSDSESYFYAEIKRLKQIMDSLEQEKAFVLLDEILRGTNSDDKRTGTIEVVKKMVARKAIGAIATHDVEVCNTTFKYPEDLSNNCFEAQIINNDLYFDYTLREGICKNKSATFLMEKMGVI</sequence>
<evidence type="ECO:0000256" key="1">
    <source>
        <dbReference type="ARBA" id="ARBA00022741"/>
    </source>
</evidence>
<dbReference type="InterPro" id="IPR000432">
    <property type="entry name" value="DNA_mismatch_repair_MutS_C"/>
</dbReference>
<dbReference type="PANTHER" id="PTHR11361">
    <property type="entry name" value="DNA MISMATCH REPAIR PROTEIN MUTS FAMILY MEMBER"/>
    <property type="match status" value="1"/>
</dbReference>
<evidence type="ECO:0000259" key="5">
    <source>
        <dbReference type="SMART" id="SM00534"/>
    </source>
</evidence>
<dbReference type="Gene3D" id="1.10.1420.10">
    <property type="match status" value="1"/>
</dbReference>
<keyword evidence="4" id="KW-0812">Transmembrane</keyword>
<dbReference type="GO" id="GO:0005524">
    <property type="term" value="F:ATP binding"/>
    <property type="evidence" value="ECO:0007669"/>
    <property type="project" value="UniProtKB-KW"/>
</dbReference>
<dbReference type="GO" id="GO:0006298">
    <property type="term" value="P:mismatch repair"/>
    <property type="evidence" value="ECO:0007669"/>
    <property type="project" value="InterPro"/>
</dbReference>
<keyword evidence="4" id="KW-0472">Membrane</keyword>
<keyword evidence="4" id="KW-1133">Transmembrane helix</keyword>
<dbReference type="InterPro" id="IPR045076">
    <property type="entry name" value="MutS"/>
</dbReference>
<evidence type="ECO:0000313" key="6">
    <source>
        <dbReference type="EMBL" id="QEE50792.1"/>
    </source>
</evidence>
<dbReference type="InterPro" id="IPR036187">
    <property type="entry name" value="DNA_mismatch_repair_MutS_sf"/>
</dbReference>
<feature type="transmembrane region" description="Helical" evidence="4">
    <location>
        <begin position="234"/>
        <end position="251"/>
    </location>
</feature>
<feature type="transmembrane region" description="Helical" evidence="4">
    <location>
        <begin position="207"/>
        <end position="228"/>
    </location>
</feature>
<dbReference type="SUPFAM" id="SSF48334">
    <property type="entry name" value="DNA repair protein MutS, domain III"/>
    <property type="match status" value="1"/>
</dbReference>
<accession>A0A5B9G0G5</accession>
<dbReference type="PANTHER" id="PTHR11361:SF99">
    <property type="entry name" value="DNA MISMATCH REPAIR PROTEIN"/>
    <property type="match status" value="1"/>
</dbReference>
<dbReference type="Proteomes" id="UP000321222">
    <property type="component" value="Chromosome"/>
</dbReference>
<feature type="domain" description="DNA mismatch repair proteins mutS family" evidence="5">
    <location>
        <begin position="416"/>
        <end position="589"/>
    </location>
</feature>
<evidence type="ECO:0000256" key="2">
    <source>
        <dbReference type="ARBA" id="ARBA00022840"/>
    </source>
</evidence>
<keyword evidence="1" id="KW-0547">Nucleotide-binding</keyword>
<dbReference type="KEGG" id="fak:FUA48_14760"/>
<dbReference type="GO" id="GO:0140664">
    <property type="term" value="F:ATP-dependent DNA damage sensor activity"/>
    <property type="evidence" value="ECO:0007669"/>
    <property type="project" value="InterPro"/>
</dbReference>
<dbReference type="RefSeq" id="WP_147584238.1">
    <property type="nucleotide sequence ID" value="NZ_CP042831.1"/>
</dbReference>
<dbReference type="EMBL" id="CP042831">
    <property type="protein sequence ID" value="QEE50792.1"/>
    <property type="molecule type" value="Genomic_DNA"/>
</dbReference>
<dbReference type="SMART" id="SM00534">
    <property type="entry name" value="MUTSac"/>
    <property type="match status" value="1"/>
</dbReference>
<dbReference type="GO" id="GO:0030983">
    <property type="term" value="F:mismatched DNA binding"/>
    <property type="evidence" value="ECO:0007669"/>
    <property type="project" value="InterPro"/>
</dbReference>
<dbReference type="SUPFAM" id="SSF52540">
    <property type="entry name" value="P-loop containing nucleoside triphosphate hydrolases"/>
    <property type="match status" value="1"/>
</dbReference>
<protein>
    <submittedName>
        <fullName evidence="6">DNA mismatch repair protein</fullName>
    </submittedName>
</protein>